<feature type="transmembrane region" description="Helical" evidence="1">
    <location>
        <begin position="65"/>
        <end position="84"/>
    </location>
</feature>
<evidence type="ECO:0008006" key="4">
    <source>
        <dbReference type="Google" id="ProtNLM"/>
    </source>
</evidence>
<dbReference type="RefSeq" id="WP_162362961.1">
    <property type="nucleotide sequence ID" value="NZ_CP047591.1"/>
</dbReference>
<keyword evidence="3" id="KW-1185">Reference proteome</keyword>
<dbReference type="KEGG" id="amic:Ami3637_13160"/>
<dbReference type="PANTHER" id="PTHR39177">
    <property type="entry name" value="ABC TRANSPORTER PERMEASE YTRC-RELATED"/>
    <property type="match status" value="1"/>
</dbReference>
<proteinExistence type="predicted"/>
<feature type="transmembrane region" description="Helical" evidence="1">
    <location>
        <begin position="165"/>
        <end position="186"/>
    </location>
</feature>
<keyword evidence="1" id="KW-1133">Transmembrane helix</keyword>
<sequence length="726" mass="83777">MKFKTSYFSVSISLVKENLRRFWAIPVLGFLAYFLSGIFPILMSYDNINNIYSYIEMCLSNKQPFFVAINLILPIVTAVIIYRYLQNSSSVTAMHSMPFTRAQLFNSSLLSGLILIVLPLLANELILQMMAKPAYDSTMYQDSNKMTTLLESAVNIFTRANVFQWFWHSLLIVLVVYAISVLAGMVTGNTVMHLALAFGFNFLAPALYLTFITYCSSYLFGFTSSGIHEKILMGLSPYVQVFTGDKAFSIPFQLYYIVLIIAVLIISGILYQKREMEKAGDSIVFNFMIPVICYLIAYFGMSLMGYYFTTLASSNNNNNTQNSDIYFYSGLIAGAIIFFIIGRMIVLKTPRVFNRQMLKSFGVFALMASLFICSITLDLMGFESRVPSFDKVQGASSTSFNFSNNSDRYTIDFFKRSSANSNTGDFYYKNPENIKALIGLHQEIVNHKNEIEKEQKLNVQTYPIDFYYDISNPLGLQRVYTLTYKRMENNPYLKQLYESHEFKKYFSFNHLNCKEMTRITLGNLYFYDDNTASHLIITDKDKLAGLLKSAEEDFQKRTYEENLSNRHAYCSLFMDYKYLDDNQKLQTSTLNVNVLLTDSNTIKWLKDNGYSKYLECTADMVEKIVFTKQDVKNNTQESSPLTKENFATMEDSKDMGIGENQKEFIITDKNQIQEILNTYCSMQNNYDKYYQGYIVYKQIDGITEKYSNNIYYDFNAVPDFISDYFK</sequence>
<name>A0A6P1MQB9_9FIRM</name>
<feature type="transmembrane region" description="Helical" evidence="1">
    <location>
        <begin position="254"/>
        <end position="271"/>
    </location>
</feature>
<feature type="transmembrane region" description="Helical" evidence="1">
    <location>
        <begin position="358"/>
        <end position="382"/>
    </location>
</feature>
<dbReference type="Proteomes" id="UP000463883">
    <property type="component" value="Chromosome"/>
</dbReference>
<gene>
    <name evidence="2" type="ORF">Ami3637_13160</name>
</gene>
<feature type="transmembrane region" description="Helical" evidence="1">
    <location>
        <begin position="198"/>
        <end position="220"/>
    </location>
</feature>
<evidence type="ECO:0000313" key="2">
    <source>
        <dbReference type="EMBL" id="QHI73195.1"/>
    </source>
</evidence>
<evidence type="ECO:0000313" key="3">
    <source>
        <dbReference type="Proteomes" id="UP000463883"/>
    </source>
</evidence>
<dbReference type="PANTHER" id="PTHR39177:SF1">
    <property type="entry name" value="ABC TRANSPORTER PERMEASE YTRC-RELATED"/>
    <property type="match status" value="1"/>
</dbReference>
<keyword evidence="1" id="KW-0472">Membrane</keyword>
<reference evidence="2 3" key="1">
    <citation type="submission" date="2020-01" db="EMBL/GenBank/DDBJ databases">
        <title>Genomic analysis of Aminipila sp. CBA3637.</title>
        <authorList>
            <person name="Kim Y.B."/>
            <person name="Roh S.W."/>
        </authorList>
    </citation>
    <scope>NUCLEOTIDE SEQUENCE [LARGE SCALE GENOMIC DNA]</scope>
    <source>
        <strain evidence="2 3">CBA3637</strain>
    </source>
</reference>
<feature type="transmembrane region" description="Helical" evidence="1">
    <location>
        <begin position="21"/>
        <end position="45"/>
    </location>
</feature>
<dbReference type="InterPro" id="IPR053046">
    <property type="entry name" value="ABC-5_transporter"/>
</dbReference>
<organism evidence="2 3">
    <name type="scientific">Aminipila terrae</name>
    <dbReference type="NCBI Taxonomy" id="2697030"/>
    <lineage>
        <taxon>Bacteria</taxon>
        <taxon>Bacillati</taxon>
        <taxon>Bacillota</taxon>
        <taxon>Clostridia</taxon>
        <taxon>Peptostreptococcales</taxon>
        <taxon>Anaerovoracaceae</taxon>
        <taxon>Aminipila</taxon>
    </lineage>
</organism>
<keyword evidence="1" id="KW-0812">Transmembrane</keyword>
<dbReference type="AlphaFoldDB" id="A0A6P1MQB9"/>
<evidence type="ECO:0000256" key="1">
    <source>
        <dbReference type="SAM" id="Phobius"/>
    </source>
</evidence>
<feature type="transmembrane region" description="Helical" evidence="1">
    <location>
        <begin position="283"/>
        <end position="305"/>
    </location>
</feature>
<protein>
    <recommendedName>
        <fullName evidence="4">ABC transporter permease</fullName>
    </recommendedName>
</protein>
<accession>A0A6P1MQB9</accession>
<dbReference type="EMBL" id="CP047591">
    <property type="protein sequence ID" value="QHI73195.1"/>
    <property type="molecule type" value="Genomic_DNA"/>
</dbReference>
<feature type="transmembrane region" description="Helical" evidence="1">
    <location>
        <begin position="325"/>
        <end position="346"/>
    </location>
</feature>
<feature type="transmembrane region" description="Helical" evidence="1">
    <location>
        <begin position="104"/>
        <end position="122"/>
    </location>
</feature>